<keyword evidence="10" id="KW-0645">Protease</keyword>
<dbReference type="InterPro" id="IPR032416">
    <property type="entry name" value="Peptidase_M24_C"/>
</dbReference>
<dbReference type="GO" id="GO:0046872">
    <property type="term" value="F:metal ion binding"/>
    <property type="evidence" value="ECO:0007669"/>
    <property type="project" value="UniProtKB-KW"/>
</dbReference>
<proteinExistence type="inferred from homology"/>
<dbReference type="InterPro" id="IPR033740">
    <property type="entry name" value="Pept_M24B"/>
</dbReference>
<dbReference type="Pfam" id="PF16188">
    <property type="entry name" value="Peptidase_M24_C"/>
    <property type="match status" value="1"/>
</dbReference>
<dbReference type="InterPro" id="IPR000994">
    <property type="entry name" value="Pept_M24"/>
</dbReference>
<dbReference type="InterPro" id="IPR050422">
    <property type="entry name" value="X-Pro_aminopeptidase_P"/>
</dbReference>
<dbReference type="Gene3D" id="3.90.230.10">
    <property type="entry name" value="Creatinase/methionine aminopeptidase superfamily"/>
    <property type="match status" value="1"/>
</dbReference>
<evidence type="ECO:0000313" key="10">
    <source>
        <dbReference type="EMBL" id="OXA57386.1"/>
    </source>
</evidence>
<dbReference type="Pfam" id="PF01321">
    <property type="entry name" value="Creatinase_N"/>
    <property type="match status" value="1"/>
</dbReference>
<gene>
    <name evidence="10" type="ORF">Fcan01_08118</name>
</gene>
<name>A0A226ELD4_FOLCA</name>
<dbReference type="InterPro" id="IPR036005">
    <property type="entry name" value="Creatinase/aminopeptidase-like"/>
</dbReference>
<evidence type="ECO:0000256" key="1">
    <source>
        <dbReference type="ARBA" id="ARBA00001936"/>
    </source>
</evidence>
<dbReference type="EMBL" id="LNIX01000003">
    <property type="protein sequence ID" value="OXA57386.1"/>
    <property type="molecule type" value="Genomic_DNA"/>
</dbReference>
<protein>
    <submittedName>
        <fullName evidence="10">Xaa-Pro aminopeptidase 1</fullName>
    </submittedName>
</protein>
<dbReference type="PANTHER" id="PTHR43763:SF6">
    <property type="entry name" value="XAA-PRO AMINOPEPTIDASE 1"/>
    <property type="match status" value="1"/>
</dbReference>
<evidence type="ECO:0000256" key="5">
    <source>
        <dbReference type="ARBA" id="ARBA00023211"/>
    </source>
</evidence>
<dbReference type="FunFam" id="3.40.350.10:FF:000001">
    <property type="entry name" value="Putative xaa-Pro aminopeptidase 1"/>
    <property type="match status" value="1"/>
</dbReference>
<keyword evidence="11" id="KW-1185">Reference proteome</keyword>
<dbReference type="SUPFAM" id="SSF53092">
    <property type="entry name" value="Creatinase/prolidase N-terminal domain"/>
    <property type="match status" value="1"/>
</dbReference>
<dbReference type="GO" id="GO:0070006">
    <property type="term" value="F:metalloaminopeptidase activity"/>
    <property type="evidence" value="ECO:0007669"/>
    <property type="project" value="InterPro"/>
</dbReference>
<dbReference type="SUPFAM" id="SSF55920">
    <property type="entry name" value="Creatinase/aminopeptidase"/>
    <property type="match status" value="1"/>
</dbReference>
<dbReference type="PANTHER" id="PTHR43763">
    <property type="entry name" value="XAA-PRO AMINOPEPTIDASE 1"/>
    <property type="match status" value="1"/>
</dbReference>
<comment type="caution">
    <text evidence="10">The sequence shown here is derived from an EMBL/GenBank/DDBJ whole genome shotgun (WGS) entry which is preliminary data.</text>
</comment>
<dbReference type="FunFam" id="3.90.230.10:FF:000007">
    <property type="entry name" value="Xaa-Pro aminopeptidase P"/>
    <property type="match status" value="1"/>
</dbReference>
<comment type="similarity">
    <text evidence="2 6">Belongs to the peptidase M24B family.</text>
</comment>
<dbReference type="Pfam" id="PF16189">
    <property type="entry name" value="Creatinase_N_2"/>
    <property type="match status" value="1"/>
</dbReference>
<dbReference type="OMA" id="EPGMILS"/>
<dbReference type="AlphaFoldDB" id="A0A226ELD4"/>
<evidence type="ECO:0000259" key="7">
    <source>
        <dbReference type="Pfam" id="PF00557"/>
    </source>
</evidence>
<keyword evidence="4" id="KW-0378">Hydrolase</keyword>
<dbReference type="GO" id="GO:0005737">
    <property type="term" value="C:cytoplasm"/>
    <property type="evidence" value="ECO:0007669"/>
    <property type="project" value="UniProtKB-ARBA"/>
</dbReference>
<dbReference type="InterPro" id="IPR001131">
    <property type="entry name" value="Peptidase_M24B_aminopep-P_CS"/>
</dbReference>
<sequence>MPAKNTTELLKQLRSLMRNVDVVKEPLEAYIIVSQDAHSSEYIADCDNRRAFISGFDGSAGTAVITQSQAVLYTDGRYYLQAAEQLDKNWTLMKQGLPETPSSAEWLAKTLKKGSLVGVDPALYSKDEWDAMETELSFSGTTLIPVAQNLVDLIWKERPPRPLNEVVHHPIEFSGKLTIDKLDDIRKEMTDSGSDLLVITELDEVAWLLNLRGSDIPYNPVFFVYVIVSPSMLHIFIDPRKVNNEIRSSITSELNNNVEFHSYECVVDKLKELACQAQGKVWMNKKCNYALASLVPKDRLLIKLTPISVMKAMKNPIEVQGMINAHIRDGAAVCHFLAWLEESLKSGAEVTEVSAATKLESFRAREKHFIGLSFPTISGSGPNGAIIHYNPDSAPVSRQLSLNDVYLVDSGGQYKDGTTDITRTVHHGNPTAYQKECYTLVLKGQIALALSVFPQKTTGKFLDSFARQNLWQQGLDYLHGTGHGVGSYLNVHEGPCSISFKHSVDDPGLRENMFLSNEPGYYEEGQFGIRLENIIRVVEAKTKYNFFNRGYLKFEDVTFVPIHQAMIETKMLTTIEIEYLNDFHMKCRKLVGEHMLATGSSTSDPGFKWLQRETEPINL</sequence>
<dbReference type="Pfam" id="PF00557">
    <property type="entry name" value="Peptidase_M24"/>
    <property type="match status" value="1"/>
</dbReference>
<dbReference type="OrthoDB" id="9995434at2759"/>
<dbReference type="STRING" id="158441.A0A226ELD4"/>
<evidence type="ECO:0000256" key="4">
    <source>
        <dbReference type="ARBA" id="ARBA00022801"/>
    </source>
</evidence>
<feature type="domain" description="Creatinase N-terminal" evidence="8">
    <location>
        <begin position="27"/>
        <end position="148"/>
    </location>
</feature>
<dbReference type="CDD" id="cd01085">
    <property type="entry name" value="APP"/>
    <property type="match status" value="1"/>
</dbReference>
<feature type="domain" description="Peptidase M24 C-terminal" evidence="9">
    <location>
        <begin position="550"/>
        <end position="617"/>
    </location>
</feature>
<dbReference type="InterPro" id="IPR000587">
    <property type="entry name" value="Creatinase_N"/>
</dbReference>
<evidence type="ECO:0000313" key="11">
    <source>
        <dbReference type="Proteomes" id="UP000198287"/>
    </source>
</evidence>
<evidence type="ECO:0000259" key="9">
    <source>
        <dbReference type="Pfam" id="PF16188"/>
    </source>
</evidence>
<dbReference type="PROSITE" id="PS00491">
    <property type="entry name" value="PROLINE_PEPTIDASE"/>
    <property type="match status" value="1"/>
</dbReference>
<organism evidence="10 11">
    <name type="scientific">Folsomia candida</name>
    <name type="common">Springtail</name>
    <dbReference type="NCBI Taxonomy" id="158441"/>
    <lineage>
        <taxon>Eukaryota</taxon>
        <taxon>Metazoa</taxon>
        <taxon>Ecdysozoa</taxon>
        <taxon>Arthropoda</taxon>
        <taxon>Hexapoda</taxon>
        <taxon>Collembola</taxon>
        <taxon>Entomobryomorpha</taxon>
        <taxon>Isotomoidea</taxon>
        <taxon>Isotomidae</taxon>
        <taxon>Proisotominae</taxon>
        <taxon>Folsomia</taxon>
    </lineage>
</organism>
<evidence type="ECO:0000256" key="3">
    <source>
        <dbReference type="ARBA" id="ARBA00022723"/>
    </source>
</evidence>
<accession>A0A226ELD4</accession>
<evidence type="ECO:0000256" key="2">
    <source>
        <dbReference type="ARBA" id="ARBA00008766"/>
    </source>
</evidence>
<keyword evidence="5" id="KW-0464">Manganese</keyword>
<dbReference type="Proteomes" id="UP000198287">
    <property type="component" value="Unassembled WGS sequence"/>
</dbReference>
<keyword evidence="3 6" id="KW-0479">Metal-binding</keyword>
<feature type="domain" description="Peptidase M24" evidence="7">
    <location>
        <begin position="321"/>
        <end position="538"/>
    </location>
</feature>
<reference evidence="10 11" key="1">
    <citation type="submission" date="2015-12" db="EMBL/GenBank/DDBJ databases">
        <title>The genome of Folsomia candida.</title>
        <authorList>
            <person name="Faddeeva A."/>
            <person name="Derks M.F."/>
            <person name="Anvar Y."/>
            <person name="Smit S."/>
            <person name="Van Straalen N."/>
            <person name="Roelofs D."/>
        </authorList>
    </citation>
    <scope>NUCLEOTIDE SEQUENCE [LARGE SCALE GENOMIC DNA]</scope>
    <source>
        <strain evidence="10 11">VU population</strain>
        <tissue evidence="10">Whole body</tissue>
    </source>
</reference>
<comment type="cofactor">
    <cofactor evidence="1">
        <name>Mn(2+)</name>
        <dbReference type="ChEBI" id="CHEBI:29035"/>
    </cofactor>
</comment>
<evidence type="ECO:0000256" key="6">
    <source>
        <dbReference type="RuleBase" id="RU000590"/>
    </source>
</evidence>
<evidence type="ECO:0000259" key="8">
    <source>
        <dbReference type="Pfam" id="PF01321"/>
    </source>
</evidence>
<keyword evidence="10" id="KW-0031">Aminopeptidase</keyword>
<dbReference type="Gene3D" id="3.40.350.10">
    <property type="entry name" value="Creatinase/prolidase N-terminal domain"/>
    <property type="match status" value="2"/>
</dbReference>
<dbReference type="InterPro" id="IPR029149">
    <property type="entry name" value="Creatin/AminoP/Spt16_N"/>
</dbReference>